<keyword evidence="1" id="KW-0812">Transmembrane</keyword>
<organism evidence="3 4">
    <name type="scientific">Thiothrix nivea (strain ATCC 35100 / DSM 5205 / JP2)</name>
    <dbReference type="NCBI Taxonomy" id="870187"/>
    <lineage>
        <taxon>Bacteria</taxon>
        <taxon>Pseudomonadati</taxon>
        <taxon>Pseudomonadota</taxon>
        <taxon>Gammaproteobacteria</taxon>
        <taxon>Thiotrichales</taxon>
        <taxon>Thiotrichaceae</taxon>
        <taxon>Thiothrix</taxon>
    </lineage>
</organism>
<evidence type="ECO:0000259" key="2">
    <source>
        <dbReference type="Pfam" id="PF04116"/>
    </source>
</evidence>
<reference evidence="4" key="1">
    <citation type="journal article" date="2011" name="Stand. Genomic Sci.">
        <title>Genome sequence of the filamentous, gliding Thiothrix nivea neotype strain (JP2(T)).</title>
        <authorList>
            <person name="Lapidus A."/>
            <person name="Nolan M."/>
            <person name="Lucas S."/>
            <person name="Glavina Del Rio T."/>
            <person name="Tice H."/>
            <person name="Cheng J.F."/>
            <person name="Tapia R."/>
            <person name="Han C."/>
            <person name="Goodwin L."/>
            <person name="Pitluck S."/>
            <person name="Liolios K."/>
            <person name="Pagani I."/>
            <person name="Ivanova N."/>
            <person name="Huntemann M."/>
            <person name="Mavromatis K."/>
            <person name="Mikhailova N."/>
            <person name="Pati A."/>
            <person name="Chen A."/>
            <person name="Palaniappan K."/>
            <person name="Land M."/>
            <person name="Brambilla E.M."/>
            <person name="Rohde M."/>
            <person name="Abt B."/>
            <person name="Verbarg S."/>
            <person name="Goker M."/>
            <person name="Bristow J."/>
            <person name="Eisen J.A."/>
            <person name="Markowitz V."/>
            <person name="Hugenholtz P."/>
            <person name="Kyrpides N.C."/>
            <person name="Klenk H.P."/>
            <person name="Woyke T."/>
        </authorList>
    </citation>
    <scope>NUCLEOTIDE SEQUENCE [LARGE SCALE GENOMIC DNA]</scope>
    <source>
        <strain evidence="4">ATCC 35100 / DSM 5205 / JP2</strain>
    </source>
</reference>
<feature type="transmembrane region" description="Helical" evidence="1">
    <location>
        <begin position="74"/>
        <end position="99"/>
    </location>
</feature>
<evidence type="ECO:0000256" key="1">
    <source>
        <dbReference type="SAM" id="Phobius"/>
    </source>
</evidence>
<dbReference type="GO" id="GO:0005506">
    <property type="term" value="F:iron ion binding"/>
    <property type="evidence" value="ECO:0007669"/>
    <property type="project" value="InterPro"/>
</dbReference>
<protein>
    <submittedName>
        <fullName evidence="3">Fatty acid hydroxylase</fullName>
    </submittedName>
</protein>
<sequence length="179" mass="20892">MNIVLLSVLLVVTWLLAAYFIHRVAHIKHKWNILFYIHKAHHEINYLASDEQNSAFKMRYLLFLFGDYRGTLDVLLTLTLPALLVLFVHTEIGLGILIFHYIYEVFLSEHVLDHNPRIRKCGARCFAWGEYHLMHHLKPSCNFGIILPIGDYLFGTYKKPAFNQSLTSINGYYSHELSK</sequence>
<dbReference type="RefSeq" id="WP_002710181.1">
    <property type="nucleotide sequence ID" value="NZ_JH651384.1"/>
</dbReference>
<evidence type="ECO:0000313" key="4">
    <source>
        <dbReference type="Proteomes" id="UP000005317"/>
    </source>
</evidence>
<keyword evidence="1" id="KW-1133">Transmembrane helix</keyword>
<keyword evidence="4" id="KW-1185">Reference proteome</keyword>
<keyword evidence="1" id="KW-0472">Membrane</keyword>
<feature type="domain" description="Fatty acid hydroxylase" evidence="2">
    <location>
        <begin position="8"/>
        <end position="156"/>
    </location>
</feature>
<dbReference type="InterPro" id="IPR006694">
    <property type="entry name" value="Fatty_acid_hydroxylase"/>
</dbReference>
<dbReference type="Pfam" id="PF04116">
    <property type="entry name" value="FA_hydroxylase"/>
    <property type="match status" value="1"/>
</dbReference>
<dbReference type="OrthoDB" id="9770329at2"/>
<proteinExistence type="predicted"/>
<dbReference type="EMBL" id="JH651384">
    <property type="protein sequence ID" value="EIJ36304.1"/>
    <property type="molecule type" value="Genomic_DNA"/>
</dbReference>
<dbReference type="AlphaFoldDB" id="A0A656HJQ0"/>
<dbReference type="GO" id="GO:0016491">
    <property type="term" value="F:oxidoreductase activity"/>
    <property type="evidence" value="ECO:0007669"/>
    <property type="project" value="InterPro"/>
</dbReference>
<dbReference type="Proteomes" id="UP000005317">
    <property type="component" value="Unassembled WGS sequence"/>
</dbReference>
<accession>A0A656HJQ0</accession>
<dbReference type="GO" id="GO:0008610">
    <property type="term" value="P:lipid biosynthetic process"/>
    <property type="evidence" value="ECO:0007669"/>
    <property type="project" value="InterPro"/>
</dbReference>
<evidence type="ECO:0000313" key="3">
    <source>
        <dbReference type="EMBL" id="EIJ36304.1"/>
    </source>
</evidence>
<name>A0A656HJQ0_THINJ</name>
<gene>
    <name evidence="3" type="ORF">Thini_3803</name>
</gene>